<dbReference type="Proteomes" id="UP000654670">
    <property type="component" value="Unassembled WGS sequence"/>
</dbReference>
<sequence>MELSNVCQEILKNSLDLKAGEIFLIVTDDAKKSLAEALYRAGQTLGAETLLMVMKERKKSGEEPPRAIAAALAESDAAVCITEFSLTHTKARKQAVASGTRLATMPGITEDMFLEGAITANYSEVKILTEHVTGLLDRGRRVTIEKEGHQLAFSIEERKGVPSTGVYIHPGESGNLPSGEAFIAPVEGTASGEILVDGSVVGVGKMRSALLLTVENGRLIKAEGEGAEQLLNILGTGPGRSVAEFGIGTNRRARITGNVLEDEKVYGTVHIAFGSNLTFGGTVEAGVHIDCVFKNPDVRIDGRKVLEDGKLVSGSEEL</sequence>
<dbReference type="GO" id="GO:0004177">
    <property type="term" value="F:aminopeptidase activity"/>
    <property type="evidence" value="ECO:0007669"/>
    <property type="project" value="InterPro"/>
</dbReference>
<dbReference type="RefSeq" id="WP_188802166.1">
    <property type="nucleotide sequence ID" value="NZ_BMOK01000004.1"/>
</dbReference>
<proteinExistence type="predicted"/>
<dbReference type="GO" id="GO:0006508">
    <property type="term" value="P:proteolysis"/>
    <property type="evidence" value="ECO:0007669"/>
    <property type="project" value="InterPro"/>
</dbReference>
<evidence type="ECO:0000313" key="2">
    <source>
        <dbReference type="EMBL" id="GGL49326.1"/>
    </source>
</evidence>
<dbReference type="PANTHER" id="PTHR34448:SF1">
    <property type="entry name" value="BLL6088 PROTEIN"/>
    <property type="match status" value="1"/>
</dbReference>
<organism evidence="2 3">
    <name type="scientific">Sporolactobacillus putidus</name>
    <dbReference type="NCBI Taxonomy" id="492735"/>
    <lineage>
        <taxon>Bacteria</taxon>
        <taxon>Bacillati</taxon>
        <taxon>Bacillota</taxon>
        <taxon>Bacilli</taxon>
        <taxon>Bacillales</taxon>
        <taxon>Sporolactobacillaceae</taxon>
        <taxon>Sporolactobacillus</taxon>
    </lineage>
</organism>
<dbReference type="Pfam" id="PF26233">
    <property type="entry name" value="NicX"/>
    <property type="match status" value="1"/>
</dbReference>
<name>A0A917S2B6_9BACL</name>
<dbReference type="InterPro" id="IPR052170">
    <property type="entry name" value="M29_Exopeptidase"/>
</dbReference>
<reference evidence="2" key="2">
    <citation type="submission" date="2020-09" db="EMBL/GenBank/DDBJ databases">
        <authorList>
            <person name="Sun Q."/>
            <person name="Ohkuma M."/>
        </authorList>
    </citation>
    <scope>NUCLEOTIDE SEQUENCE</scope>
    <source>
        <strain evidence="2">JCM 15325</strain>
    </source>
</reference>
<gene>
    <name evidence="2" type="ORF">GCM10007968_11800</name>
</gene>
<dbReference type="AlphaFoldDB" id="A0A917S2B6"/>
<evidence type="ECO:0000256" key="1">
    <source>
        <dbReference type="ARBA" id="ARBA00022723"/>
    </source>
</evidence>
<keyword evidence="3" id="KW-1185">Reference proteome</keyword>
<comment type="caution">
    <text evidence="2">The sequence shown here is derived from an EMBL/GenBank/DDBJ whole genome shotgun (WGS) entry which is preliminary data.</text>
</comment>
<keyword evidence="1" id="KW-0479">Metal-binding</keyword>
<dbReference type="SUPFAM" id="SSF144052">
    <property type="entry name" value="Thermophilic metalloprotease-like"/>
    <property type="match status" value="1"/>
</dbReference>
<evidence type="ECO:0008006" key="4">
    <source>
        <dbReference type="Google" id="ProtNLM"/>
    </source>
</evidence>
<dbReference type="InterPro" id="IPR058739">
    <property type="entry name" value="NicX"/>
</dbReference>
<dbReference type="PANTHER" id="PTHR34448">
    <property type="entry name" value="AMINOPEPTIDASE"/>
    <property type="match status" value="1"/>
</dbReference>
<protein>
    <recommendedName>
        <fullName evidence="4">Aminopeptidase</fullName>
    </recommendedName>
</protein>
<accession>A0A917S2B6</accession>
<dbReference type="EMBL" id="BMOK01000004">
    <property type="protein sequence ID" value="GGL49326.1"/>
    <property type="molecule type" value="Genomic_DNA"/>
</dbReference>
<dbReference type="GO" id="GO:0046872">
    <property type="term" value="F:metal ion binding"/>
    <property type="evidence" value="ECO:0007669"/>
    <property type="project" value="UniProtKB-KW"/>
</dbReference>
<evidence type="ECO:0000313" key="3">
    <source>
        <dbReference type="Proteomes" id="UP000654670"/>
    </source>
</evidence>
<reference evidence="2" key="1">
    <citation type="journal article" date="2014" name="Int. J. Syst. Evol. Microbiol.">
        <title>Complete genome sequence of Corynebacterium casei LMG S-19264T (=DSM 44701T), isolated from a smear-ripened cheese.</title>
        <authorList>
            <consortium name="US DOE Joint Genome Institute (JGI-PGF)"/>
            <person name="Walter F."/>
            <person name="Albersmeier A."/>
            <person name="Kalinowski J."/>
            <person name="Ruckert C."/>
        </authorList>
    </citation>
    <scope>NUCLEOTIDE SEQUENCE</scope>
    <source>
        <strain evidence="2">JCM 15325</strain>
    </source>
</reference>